<dbReference type="AlphaFoldDB" id="A0A2T5G6E0"/>
<feature type="transmembrane region" description="Helical" evidence="1">
    <location>
        <begin position="123"/>
        <end position="147"/>
    </location>
</feature>
<proteinExistence type="predicted"/>
<evidence type="ECO:0000313" key="2">
    <source>
        <dbReference type="EMBL" id="PTQ51735.1"/>
    </source>
</evidence>
<accession>A0A2T5G6E0</accession>
<evidence type="ECO:0008006" key="4">
    <source>
        <dbReference type="Google" id="ProtNLM"/>
    </source>
</evidence>
<feature type="transmembrane region" description="Helical" evidence="1">
    <location>
        <begin position="153"/>
        <end position="174"/>
    </location>
</feature>
<evidence type="ECO:0000313" key="3">
    <source>
        <dbReference type="Proteomes" id="UP000244016"/>
    </source>
</evidence>
<feature type="transmembrane region" description="Helical" evidence="1">
    <location>
        <begin position="20"/>
        <end position="47"/>
    </location>
</feature>
<reference evidence="2 3" key="1">
    <citation type="submission" date="2017-08" db="EMBL/GenBank/DDBJ databases">
        <title>Burning lignite coal seam in the remote Altai Mountains harbors a hydrogen-driven thermophilic microbial community.</title>
        <authorList>
            <person name="Kadnikov V.V."/>
            <person name="Mardanov A.V."/>
            <person name="Ivasenko D."/>
            <person name="Beletsky A.V."/>
            <person name="Karnachuk O.V."/>
            <person name="Ravin N.V."/>
        </authorList>
    </citation>
    <scope>NUCLEOTIDE SEQUENCE [LARGE SCALE GENOMIC DNA]</scope>
    <source>
        <strain evidence="2">AL31</strain>
    </source>
</reference>
<comment type="caution">
    <text evidence="2">The sequence shown here is derived from an EMBL/GenBank/DDBJ whole genome shotgun (WGS) entry which is preliminary data.</text>
</comment>
<sequence>MIGKALESGWTTLRENGWRLFGVSLLYGIFALLAVIAGWGIVGAIWAGSDPEAFSDLISKIQSLEDEPPEVPAPIEFSLQLLVNVFTSLFLGGFYAAFLAAVRGEPFGVGILFSRTGDFWKYLVAHFVVSLVFGLGLLFFVLPGIYLGVRLSFYPFAIADGHGVFDAPFTVSWLATQKRFWTVFGFYAALVGLGLLFPVGIGMMIFIGDFLPFLLPVIFLFAVLGGIAYFLYAVAATASLYTQLLEEKGILPARADSSPFDRLR</sequence>
<keyword evidence="1" id="KW-0812">Transmembrane</keyword>
<dbReference type="EMBL" id="PEBW01000004">
    <property type="protein sequence ID" value="PTQ51735.1"/>
    <property type="molecule type" value="Genomic_DNA"/>
</dbReference>
<feature type="transmembrane region" description="Helical" evidence="1">
    <location>
        <begin position="81"/>
        <end position="102"/>
    </location>
</feature>
<keyword evidence="1" id="KW-1133">Transmembrane helix</keyword>
<feature type="transmembrane region" description="Helical" evidence="1">
    <location>
        <begin position="213"/>
        <end position="235"/>
    </location>
</feature>
<evidence type="ECO:0000256" key="1">
    <source>
        <dbReference type="SAM" id="Phobius"/>
    </source>
</evidence>
<feature type="transmembrane region" description="Helical" evidence="1">
    <location>
        <begin position="186"/>
        <end position="207"/>
    </location>
</feature>
<protein>
    <recommendedName>
        <fullName evidence="4">Glycerophosphoryl diester phosphodiesterase membrane domain-containing protein</fullName>
    </recommendedName>
</protein>
<gene>
    <name evidence="2" type="ORF">BLITH_1373</name>
</gene>
<name>A0A2T5G6E0_9BACL</name>
<keyword evidence="1" id="KW-0472">Membrane</keyword>
<organism evidence="2 3">
    <name type="scientific">Brockia lithotrophica</name>
    <dbReference type="NCBI Taxonomy" id="933949"/>
    <lineage>
        <taxon>Bacteria</taxon>
        <taxon>Bacillati</taxon>
        <taxon>Bacillota</taxon>
        <taxon>Bacilli</taxon>
        <taxon>Bacillales</taxon>
        <taxon>Bacillales Family X. Incertae Sedis</taxon>
        <taxon>Brockia</taxon>
    </lineage>
</organism>
<dbReference type="Proteomes" id="UP000244016">
    <property type="component" value="Unassembled WGS sequence"/>
</dbReference>